<evidence type="ECO:0000313" key="7">
    <source>
        <dbReference type="Proteomes" id="UP000270094"/>
    </source>
</evidence>
<keyword evidence="3" id="KW-0687">Ribonucleoprotein</keyword>
<dbReference type="GO" id="GO:0005840">
    <property type="term" value="C:ribosome"/>
    <property type="evidence" value="ECO:0007669"/>
    <property type="project" value="UniProtKB-KW"/>
</dbReference>
<dbReference type="GO" id="GO:0003735">
    <property type="term" value="F:structural constituent of ribosome"/>
    <property type="evidence" value="ECO:0007669"/>
    <property type="project" value="InterPro"/>
</dbReference>
<comment type="similarity">
    <text evidence="1">Belongs to the universal ribosomal protein uL23 family.</text>
</comment>
<evidence type="ECO:0000256" key="2">
    <source>
        <dbReference type="ARBA" id="ARBA00022980"/>
    </source>
</evidence>
<reference evidence="6 7" key="1">
    <citation type="submission" date="2018-11" db="EMBL/GenBank/DDBJ databases">
        <authorList>
            <consortium name="Pathogen Informatics"/>
        </authorList>
    </citation>
    <scope>NUCLEOTIDE SEQUENCE [LARGE SCALE GENOMIC DNA]</scope>
</reference>
<feature type="region of interest" description="Disordered" evidence="4">
    <location>
        <begin position="1"/>
        <end position="32"/>
    </location>
</feature>
<organism evidence="6 7">
    <name type="scientific">Strongylus vulgaris</name>
    <name type="common">Blood worm</name>
    <dbReference type="NCBI Taxonomy" id="40348"/>
    <lineage>
        <taxon>Eukaryota</taxon>
        <taxon>Metazoa</taxon>
        <taxon>Ecdysozoa</taxon>
        <taxon>Nematoda</taxon>
        <taxon>Chromadorea</taxon>
        <taxon>Rhabditida</taxon>
        <taxon>Rhabditina</taxon>
        <taxon>Rhabditomorpha</taxon>
        <taxon>Strongyloidea</taxon>
        <taxon>Strongylidae</taxon>
        <taxon>Strongylus</taxon>
    </lineage>
</organism>
<dbReference type="AlphaFoldDB" id="A0A3P7J4J5"/>
<dbReference type="SUPFAM" id="SSF54189">
    <property type="entry name" value="Ribosomal proteins S24e, L23 and L15e"/>
    <property type="match status" value="1"/>
</dbReference>
<name>A0A3P7J4J5_STRVU</name>
<dbReference type="Proteomes" id="UP000270094">
    <property type="component" value="Unassembled WGS sequence"/>
</dbReference>
<evidence type="ECO:0000256" key="4">
    <source>
        <dbReference type="SAM" id="MobiDB-lite"/>
    </source>
</evidence>
<dbReference type="InterPro" id="IPR029063">
    <property type="entry name" value="SAM-dependent_MTases_sf"/>
</dbReference>
<keyword evidence="2" id="KW-0689">Ribosomal protein</keyword>
<sequence>MAPPKTVKKGKVSKALDAKKKVAKGQHTVHKKKIRTSVHFRRPKTLKTPRIPRYPRKSAPARCKFDAFAVIKHPLTTESAMKKIEDHNTLVFIVDVRANKHQIRAAVKKLYNIEVQKVCIRKFALYGELFKWFQMDVLFDYVLEKYSWLIDSYMINYFVDDMWNKLPYSWRLVLENIEPDDCVCLVDATVHSHDRVLPLVLICLKALVKALPSREAVRSPDDIANACGIQNVLHKSFATITSRENLRIKLKPKKQHEIDRIVTTVDLLRTSNPGTACFLQNAAINSYVSGMGPYYLPLFALSIVLLLSAPSFDAVIDVGAGMGHLARMLSVSAPKCKIISIEQNGEVFVTHLSQISQDDEAKRLIDSVDTEWRRFLVVHCLRLLFAPIIEQIVITDRVRYLEEHGHSAAVVPLFDPEMSPRNLAIIARKI</sequence>
<protein>
    <recommendedName>
        <fullName evidence="5">Large ribosomal subunit protein uL23 N-terminal domain-containing protein</fullName>
    </recommendedName>
</protein>
<accession>A0A3P7J4J5</accession>
<evidence type="ECO:0000256" key="1">
    <source>
        <dbReference type="ARBA" id="ARBA00006700"/>
    </source>
</evidence>
<evidence type="ECO:0000259" key="5">
    <source>
        <dbReference type="Pfam" id="PF03939"/>
    </source>
</evidence>
<dbReference type="GO" id="GO:0006412">
    <property type="term" value="P:translation"/>
    <property type="evidence" value="ECO:0007669"/>
    <property type="project" value="InterPro"/>
</dbReference>
<feature type="compositionally biased region" description="Basic residues" evidence="4">
    <location>
        <begin position="21"/>
        <end position="32"/>
    </location>
</feature>
<dbReference type="EMBL" id="UYYB01095286">
    <property type="protein sequence ID" value="VDM75393.1"/>
    <property type="molecule type" value="Genomic_DNA"/>
</dbReference>
<feature type="domain" description="Large ribosomal subunit protein uL23 N-terminal" evidence="5">
    <location>
        <begin position="12"/>
        <end position="60"/>
    </location>
</feature>
<dbReference type="InterPro" id="IPR005633">
    <property type="entry name" value="Ribosomal_uL23_N"/>
</dbReference>
<evidence type="ECO:0000256" key="3">
    <source>
        <dbReference type="ARBA" id="ARBA00023274"/>
    </source>
</evidence>
<keyword evidence="7" id="KW-1185">Reference proteome</keyword>
<gene>
    <name evidence="6" type="ORF">SVUK_LOCUS10391</name>
</gene>
<dbReference type="Pfam" id="PF03939">
    <property type="entry name" value="Ribosomal_L23eN"/>
    <property type="match status" value="1"/>
</dbReference>
<dbReference type="OrthoDB" id="5875367at2759"/>
<dbReference type="GO" id="GO:1990904">
    <property type="term" value="C:ribonucleoprotein complex"/>
    <property type="evidence" value="ECO:0007669"/>
    <property type="project" value="UniProtKB-KW"/>
</dbReference>
<dbReference type="InterPro" id="IPR012678">
    <property type="entry name" value="Ribosomal_uL23/eL15/eS24_sf"/>
</dbReference>
<proteinExistence type="inferred from homology"/>
<dbReference type="Pfam" id="PF00276">
    <property type="entry name" value="Ribosomal_L23"/>
    <property type="match status" value="1"/>
</dbReference>
<evidence type="ECO:0000313" key="6">
    <source>
        <dbReference type="EMBL" id="VDM75393.1"/>
    </source>
</evidence>
<dbReference type="SUPFAM" id="SSF53335">
    <property type="entry name" value="S-adenosyl-L-methionine-dependent methyltransferases"/>
    <property type="match status" value="1"/>
</dbReference>
<feature type="compositionally biased region" description="Basic residues" evidence="4">
    <location>
        <begin position="1"/>
        <end position="12"/>
    </location>
</feature>
<dbReference type="InterPro" id="IPR012677">
    <property type="entry name" value="Nucleotide-bd_a/b_plait_sf"/>
</dbReference>
<dbReference type="Gene3D" id="3.30.70.330">
    <property type="match status" value="1"/>
</dbReference>
<dbReference type="InterPro" id="IPR013025">
    <property type="entry name" value="Ribosomal_uL23-like"/>
</dbReference>
<dbReference type="PANTHER" id="PTHR11620">
    <property type="entry name" value="60S RIBOSOMAL PROTEIN L23A"/>
    <property type="match status" value="1"/>
</dbReference>